<dbReference type="Proteomes" id="UP001497392">
    <property type="component" value="Unassembled WGS sequence"/>
</dbReference>
<organism evidence="1 2">
    <name type="scientific">Coccomyxa viridis</name>
    <dbReference type="NCBI Taxonomy" id="1274662"/>
    <lineage>
        <taxon>Eukaryota</taxon>
        <taxon>Viridiplantae</taxon>
        <taxon>Chlorophyta</taxon>
        <taxon>core chlorophytes</taxon>
        <taxon>Trebouxiophyceae</taxon>
        <taxon>Trebouxiophyceae incertae sedis</taxon>
        <taxon>Coccomyxaceae</taxon>
        <taxon>Coccomyxa</taxon>
    </lineage>
</organism>
<proteinExistence type="predicted"/>
<reference evidence="1 2" key="1">
    <citation type="submission" date="2024-06" db="EMBL/GenBank/DDBJ databases">
        <authorList>
            <person name="Kraege A."/>
            <person name="Thomma B."/>
        </authorList>
    </citation>
    <scope>NUCLEOTIDE SEQUENCE [LARGE SCALE GENOMIC DNA]</scope>
</reference>
<gene>
    <name evidence="1" type="primary">g12936</name>
    <name evidence="1" type="ORF">VP750_LOCUS11486</name>
</gene>
<comment type="caution">
    <text evidence="1">The sequence shown here is derived from an EMBL/GenBank/DDBJ whole genome shotgun (WGS) entry which is preliminary data.</text>
</comment>
<evidence type="ECO:0000313" key="1">
    <source>
        <dbReference type="EMBL" id="CAL5229580.1"/>
    </source>
</evidence>
<keyword evidence="2" id="KW-1185">Reference proteome</keyword>
<accession>A0ABP1GBK3</accession>
<evidence type="ECO:0000313" key="2">
    <source>
        <dbReference type="Proteomes" id="UP001497392"/>
    </source>
</evidence>
<dbReference type="EMBL" id="CAXHTA020000021">
    <property type="protein sequence ID" value="CAL5229580.1"/>
    <property type="molecule type" value="Genomic_DNA"/>
</dbReference>
<protein>
    <submittedName>
        <fullName evidence="1">G12936 protein</fullName>
    </submittedName>
</protein>
<name>A0ABP1GBK3_9CHLO</name>
<sequence>MAMFSYRNPTPFAKQLEEKLHVVIKQHDSKVALLHFEEREEGKPAKRVPVPSKYQLIFSATNKRAGSLKSKDSAQPRCFIIASHQDYHLTRKGDGIVLKITNPREQMIE</sequence>